<dbReference type="OrthoDB" id="10267950at2759"/>
<keyword evidence="5" id="KW-1185">Reference proteome</keyword>
<evidence type="ECO:0000259" key="3">
    <source>
        <dbReference type="Pfam" id="PF19327"/>
    </source>
</evidence>
<dbReference type="InterPro" id="IPR043171">
    <property type="entry name" value="Ap4A_phos1/2-like"/>
</dbReference>
<dbReference type="Pfam" id="PF09830">
    <property type="entry name" value="ATP_transf"/>
    <property type="match status" value="1"/>
</dbReference>
<dbReference type="Gene3D" id="3.30.428.70">
    <property type="match status" value="1"/>
</dbReference>
<dbReference type="Pfam" id="PF19327">
    <property type="entry name" value="Ap4A_phos_N"/>
    <property type="match status" value="1"/>
</dbReference>
<dbReference type="SUPFAM" id="SSF54197">
    <property type="entry name" value="HIT-like"/>
    <property type="match status" value="1"/>
</dbReference>
<dbReference type="InterPro" id="IPR009163">
    <property type="entry name" value="Ap4A_phos1/2"/>
</dbReference>
<evidence type="ECO:0008006" key="6">
    <source>
        <dbReference type="Google" id="ProtNLM"/>
    </source>
</evidence>
<sequence length="319" mass="35970">MSQFDLPDNFGELINSKYQAGVQSGEIVFSESTSQIIEDEATEYQFNLTLLASLASKPTPEEAPEQIQRPKDFNPFLNPDPELTVLADYGSKFNILLNKFPVTANHLLLTTKEFKSQRSPLTPEELLASMKILDRLEKSSKANEKFFAFYNCGENSGASQPHKHLQFLQYPDGFTPFPSEIAAKDDPFIANSKKEPLQDTKLPFAHFVLPLPRGDELFDEETLVMAFSSLLQRTLTVLRDAEVDVAYNVVFTKKWMMLIPRSAPIYKEKLGINSCGYTGLLLAKNQELEKFILEEGPLEILKALGFPNTGGQPTDEYHY</sequence>
<feature type="active site" description="Nucleophile" evidence="1">
    <location>
        <position position="164"/>
    </location>
</feature>
<accession>A0A9P8TMX5</accession>
<reference evidence="4" key="2">
    <citation type="submission" date="2021-01" db="EMBL/GenBank/DDBJ databases">
        <authorList>
            <person name="Schikora-Tamarit M.A."/>
        </authorList>
    </citation>
    <scope>NUCLEOTIDE SEQUENCE</scope>
    <source>
        <strain evidence="4">CBS2887</strain>
    </source>
</reference>
<reference evidence="4" key="1">
    <citation type="journal article" date="2021" name="Open Biol.">
        <title>Shared evolutionary footprints suggest mitochondrial oxidative damage underlies multiple complex I losses in fungi.</title>
        <authorList>
            <person name="Schikora-Tamarit M.A."/>
            <person name="Marcet-Houben M."/>
            <person name="Nosek J."/>
            <person name="Gabaldon T."/>
        </authorList>
    </citation>
    <scope>NUCLEOTIDE SEQUENCE</scope>
    <source>
        <strain evidence="4">CBS2887</strain>
    </source>
</reference>
<dbReference type="GO" id="GO:0009117">
    <property type="term" value="P:nucleotide metabolic process"/>
    <property type="evidence" value="ECO:0007669"/>
    <property type="project" value="InterPro"/>
</dbReference>
<dbReference type="InterPro" id="IPR045759">
    <property type="entry name" value="Ap4A_phos1/2_N"/>
</dbReference>
<dbReference type="PANTHER" id="PTHR38420">
    <property type="entry name" value="AP-4-A PHOSPHORYLASE II"/>
    <property type="match status" value="1"/>
</dbReference>
<evidence type="ECO:0000259" key="2">
    <source>
        <dbReference type="Pfam" id="PF09830"/>
    </source>
</evidence>
<dbReference type="PANTHER" id="PTHR38420:SF1">
    <property type="entry name" value="PUTATIVE (AFU_ORTHOLOGUE AFUA_5G14690)-RELATED"/>
    <property type="match status" value="1"/>
</dbReference>
<name>A0A9P8TMX5_WICPI</name>
<protein>
    <recommendedName>
        <fullName evidence="6">ATP adenylyltransferase</fullName>
    </recommendedName>
</protein>
<dbReference type="EMBL" id="JAEUBG010002405">
    <property type="protein sequence ID" value="KAH3684604.1"/>
    <property type="molecule type" value="Genomic_DNA"/>
</dbReference>
<dbReference type="PIRSF" id="PIRSF000846">
    <property type="entry name" value="ATP_adenylyltr"/>
    <property type="match status" value="1"/>
</dbReference>
<dbReference type="GO" id="GO:0003877">
    <property type="term" value="F:ATP:ADP adenylyltransferase activity"/>
    <property type="evidence" value="ECO:0007669"/>
    <property type="project" value="InterPro"/>
</dbReference>
<evidence type="ECO:0000256" key="1">
    <source>
        <dbReference type="PIRSR" id="PIRSR000846-1"/>
    </source>
</evidence>
<feature type="domain" description="ATP adenylyltransferase C-terminal" evidence="2">
    <location>
        <begin position="201"/>
        <end position="307"/>
    </location>
</feature>
<evidence type="ECO:0000313" key="4">
    <source>
        <dbReference type="EMBL" id="KAH3684604.1"/>
    </source>
</evidence>
<dbReference type="AlphaFoldDB" id="A0A9P8TMX5"/>
<dbReference type="InterPro" id="IPR019200">
    <property type="entry name" value="ATP_adenylylTrfase_C"/>
</dbReference>
<feature type="domain" description="Ap4A phosphorylase 1/2 N-terminal" evidence="3">
    <location>
        <begin position="7"/>
        <end position="171"/>
    </location>
</feature>
<evidence type="ECO:0000313" key="5">
    <source>
        <dbReference type="Proteomes" id="UP000774326"/>
    </source>
</evidence>
<dbReference type="InterPro" id="IPR036265">
    <property type="entry name" value="HIT-like_sf"/>
</dbReference>
<dbReference type="GO" id="GO:0005524">
    <property type="term" value="F:ATP binding"/>
    <property type="evidence" value="ECO:0007669"/>
    <property type="project" value="InterPro"/>
</dbReference>
<dbReference type="Proteomes" id="UP000774326">
    <property type="component" value="Unassembled WGS sequence"/>
</dbReference>
<organism evidence="4 5">
    <name type="scientific">Wickerhamomyces pijperi</name>
    <name type="common">Yeast</name>
    <name type="synonym">Pichia pijperi</name>
    <dbReference type="NCBI Taxonomy" id="599730"/>
    <lineage>
        <taxon>Eukaryota</taxon>
        <taxon>Fungi</taxon>
        <taxon>Dikarya</taxon>
        <taxon>Ascomycota</taxon>
        <taxon>Saccharomycotina</taxon>
        <taxon>Saccharomycetes</taxon>
        <taxon>Phaffomycetales</taxon>
        <taxon>Wickerhamomycetaceae</taxon>
        <taxon>Wickerhamomyces</taxon>
    </lineage>
</organism>
<proteinExistence type="predicted"/>
<comment type="caution">
    <text evidence="4">The sequence shown here is derived from an EMBL/GenBank/DDBJ whole genome shotgun (WGS) entry which is preliminary data.</text>
</comment>
<gene>
    <name evidence="4" type="ORF">WICPIJ_004435</name>
</gene>